<dbReference type="AlphaFoldDB" id="B0VG62"/>
<accession>B0VG62</accession>
<dbReference type="KEGG" id="caci:CLOAM0375"/>
<name>B0VG62_CLOAI</name>
<dbReference type="HOGENOM" id="CLU_2567708_0_0_0"/>
<dbReference type="EMBL" id="CU466930">
    <property type="protein sequence ID" value="CAO80280.1"/>
    <property type="molecule type" value="Genomic_DNA"/>
</dbReference>
<dbReference type="STRING" id="459349.CLOAM0375"/>
<keyword evidence="2" id="KW-1185">Reference proteome</keyword>
<evidence type="ECO:0000313" key="2">
    <source>
        <dbReference type="Proteomes" id="UP000002019"/>
    </source>
</evidence>
<gene>
    <name evidence="1" type="ordered locus">CLOAM0375</name>
</gene>
<protein>
    <submittedName>
        <fullName evidence="1">Uncharacterized protein</fullName>
    </submittedName>
</protein>
<proteinExistence type="predicted"/>
<reference evidence="1 2" key="1">
    <citation type="journal article" date="2008" name="J. Bacteriol.">
        <title>'Candidatus Cloacamonas acidaminovorans': genome sequence reconstruction provides a first glimpse of a new bacterial division.</title>
        <authorList>
            <person name="Pelletier E."/>
            <person name="Kreimeyer A."/>
            <person name="Bocs S."/>
            <person name="Rouy Z."/>
            <person name="Gyapay G."/>
            <person name="Chouari R."/>
            <person name="Riviere D."/>
            <person name="Ganesan A."/>
            <person name="Daegelen P."/>
            <person name="Sghir A."/>
            <person name="Cohen G.N."/>
            <person name="Medigue C."/>
            <person name="Weissenbach J."/>
            <person name="Le Paslier D."/>
        </authorList>
    </citation>
    <scope>NUCLEOTIDE SEQUENCE [LARGE SCALE GENOMIC DNA]</scope>
    <source>
        <strain evidence="2">Evry</strain>
    </source>
</reference>
<dbReference type="Proteomes" id="UP000002019">
    <property type="component" value="Chromosome"/>
</dbReference>
<organism evidence="1 2">
    <name type="scientific">Cloacimonas acidaminovorans (strain Evry)</name>
    <dbReference type="NCBI Taxonomy" id="459349"/>
    <lineage>
        <taxon>Bacteria</taxon>
        <taxon>Pseudomonadati</taxon>
        <taxon>Candidatus Cloacimonadota</taxon>
        <taxon>Candidatus Cloacimonadia</taxon>
        <taxon>Candidatus Cloacimonadales</taxon>
        <taxon>Candidatus Cloacimonadaceae</taxon>
        <taxon>Candidatus Cloacimonas</taxon>
    </lineage>
</organism>
<sequence length="81" mass="9513">MKRIYIFILITQCVSFLFSYQVLENNFSPDNSTKNRYEIVAYSEDFESGAPGWTHYDATISPNMVASKGYKYPPARDYKWH</sequence>
<evidence type="ECO:0000313" key="1">
    <source>
        <dbReference type="EMBL" id="CAO80280.1"/>
    </source>
</evidence>
<dbReference type="eggNOG" id="COG4412">
    <property type="taxonomic scope" value="Bacteria"/>
</dbReference>